<evidence type="ECO:0000256" key="4">
    <source>
        <dbReference type="ARBA" id="ARBA00022801"/>
    </source>
</evidence>
<protein>
    <recommendedName>
        <fullName evidence="5">Cytosol aminopeptidase domain-containing protein</fullName>
    </recommendedName>
</protein>
<comment type="caution">
    <text evidence="6">The sequence shown here is derived from an EMBL/GenBank/DDBJ whole genome shotgun (WGS) entry which is preliminary data.</text>
</comment>
<dbReference type="Proteomes" id="UP001196413">
    <property type="component" value="Unassembled WGS sequence"/>
</dbReference>
<dbReference type="InterPro" id="IPR000819">
    <property type="entry name" value="Peptidase_M17_C"/>
</dbReference>
<evidence type="ECO:0000259" key="5">
    <source>
        <dbReference type="Pfam" id="PF00883"/>
    </source>
</evidence>
<dbReference type="GO" id="GO:0070006">
    <property type="term" value="F:metalloaminopeptidase activity"/>
    <property type="evidence" value="ECO:0007669"/>
    <property type="project" value="InterPro"/>
</dbReference>
<dbReference type="Pfam" id="PF00883">
    <property type="entry name" value="Peptidase_M17"/>
    <property type="match status" value="1"/>
</dbReference>
<gene>
    <name evidence="6" type="ORF">KIN20_024337</name>
</gene>
<dbReference type="EMBL" id="JAHQIW010004912">
    <property type="protein sequence ID" value="KAJ1364278.1"/>
    <property type="molecule type" value="Genomic_DNA"/>
</dbReference>
<dbReference type="GO" id="GO:0005737">
    <property type="term" value="C:cytoplasm"/>
    <property type="evidence" value="ECO:0007669"/>
    <property type="project" value="InterPro"/>
</dbReference>
<keyword evidence="4" id="KW-0378">Hydrolase</keyword>
<feature type="domain" description="Cytosol aminopeptidase" evidence="5">
    <location>
        <begin position="82"/>
        <end position="175"/>
    </location>
</feature>
<reference evidence="6" key="1">
    <citation type="submission" date="2021-06" db="EMBL/GenBank/DDBJ databases">
        <title>Parelaphostrongylus tenuis whole genome reference sequence.</title>
        <authorList>
            <person name="Garwood T.J."/>
            <person name="Larsen P.A."/>
            <person name="Fountain-Jones N.M."/>
            <person name="Garbe J.R."/>
            <person name="Macchietto M.G."/>
            <person name="Kania S.A."/>
            <person name="Gerhold R.W."/>
            <person name="Richards J.E."/>
            <person name="Wolf T.M."/>
        </authorList>
    </citation>
    <scope>NUCLEOTIDE SEQUENCE</scope>
    <source>
        <strain evidence="6">MNPRO001-30</strain>
        <tissue evidence="6">Meninges</tissue>
    </source>
</reference>
<dbReference type="SUPFAM" id="SSF53187">
    <property type="entry name" value="Zn-dependent exopeptidases"/>
    <property type="match status" value="1"/>
</dbReference>
<dbReference type="GO" id="GO:0030145">
    <property type="term" value="F:manganese ion binding"/>
    <property type="evidence" value="ECO:0007669"/>
    <property type="project" value="InterPro"/>
</dbReference>
<comment type="similarity">
    <text evidence="1">Belongs to the peptidase M17 family.</text>
</comment>
<dbReference type="GO" id="GO:0006508">
    <property type="term" value="P:proteolysis"/>
    <property type="evidence" value="ECO:0007669"/>
    <property type="project" value="UniProtKB-KW"/>
</dbReference>
<dbReference type="Gene3D" id="3.40.50.10590">
    <property type="entry name" value="Zn-dependent exopeptidases"/>
    <property type="match status" value="1"/>
</dbReference>
<dbReference type="InterPro" id="IPR011356">
    <property type="entry name" value="Leucine_aapep/pepB"/>
</dbReference>
<sequence length="205" mass="21882">MVSWSIIGQLNELNVVLICDIDNVLANIAAIARSFPVYSRKTDGHTPVTVKVEVCVPDGELVDDDINYLKHLACSIRDVCCMVDTPANELTTEAFLEKATYTAKQLGVKQVTISGEDLRQQGFGGIYCVGKAGPTPPIFTVLSFEPPEATETYCLVGKGVVFDTGGMQIKGKIGMPVNRGGPSTYQIGADICPHKSGSNPTTLDG</sequence>
<evidence type="ECO:0000256" key="3">
    <source>
        <dbReference type="ARBA" id="ARBA00022670"/>
    </source>
</evidence>
<dbReference type="AlphaFoldDB" id="A0AAD5MY58"/>
<keyword evidence="7" id="KW-1185">Reference proteome</keyword>
<evidence type="ECO:0000256" key="1">
    <source>
        <dbReference type="ARBA" id="ARBA00009528"/>
    </source>
</evidence>
<name>A0AAD5MY58_PARTN</name>
<evidence type="ECO:0000256" key="2">
    <source>
        <dbReference type="ARBA" id="ARBA00022438"/>
    </source>
</evidence>
<dbReference type="PANTHER" id="PTHR11963:SF4">
    <property type="entry name" value="AMINOPEPTIDASE NPEPL1-RELATED"/>
    <property type="match status" value="1"/>
</dbReference>
<proteinExistence type="inferred from homology"/>
<evidence type="ECO:0000313" key="7">
    <source>
        <dbReference type="Proteomes" id="UP001196413"/>
    </source>
</evidence>
<dbReference type="PANTHER" id="PTHR11963">
    <property type="entry name" value="LEUCINE AMINOPEPTIDASE-RELATED"/>
    <property type="match status" value="1"/>
</dbReference>
<accession>A0AAD5MY58</accession>
<dbReference type="Gene3D" id="3.40.630.10">
    <property type="entry name" value="Zn peptidases"/>
    <property type="match status" value="1"/>
</dbReference>
<keyword evidence="2" id="KW-0031">Aminopeptidase</keyword>
<evidence type="ECO:0000313" key="6">
    <source>
        <dbReference type="EMBL" id="KAJ1364278.1"/>
    </source>
</evidence>
<keyword evidence="3" id="KW-0645">Protease</keyword>
<organism evidence="6 7">
    <name type="scientific">Parelaphostrongylus tenuis</name>
    <name type="common">Meningeal worm</name>
    <dbReference type="NCBI Taxonomy" id="148309"/>
    <lineage>
        <taxon>Eukaryota</taxon>
        <taxon>Metazoa</taxon>
        <taxon>Ecdysozoa</taxon>
        <taxon>Nematoda</taxon>
        <taxon>Chromadorea</taxon>
        <taxon>Rhabditida</taxon>
        <taxon>Rhabditina</taxon>
        <taxon>Rhabditomorpha</taxon>
        <taxon>Strongyloidea</taxon>
        <taxon>Metastrongylidae</taxon>
        <taxon>Parelaphostrongylus</taxon>
    </lineage>
</organism>